<feature type="transmembrane region" description="Helical" evidence="8">
    <location>
        <begin position="795"/>
        <end position="815"/>
    </location>
</feature>
<evidence type="ECO:0000259" key="9">
    <source>
        <dbReference type="SMART" id="SM00831"/>
    </source>
</evidence>
<dbReference type="InterPro" id="IPR008250">
    <property type="entry name" value="ATPase_P-typ_transduc_dom_A_sf"/>
</dbReference>
<dbReference type="SUPFAM" id="SSF81660">
    <property type="entry name" value="Metal cation-transporting ATPase, ATP-binding domain N"/>
    <property type="match status" value="1"/>
</dbReference>
<proteinExistence type="predicted"/>
<dbReference type="GO" id="GO:0016020">
    <property type="term" value="C:membrane"/>
    <property type="evidence" value="ECO:0007669"/>
    <property type="project" value="UniProtKB-SubCell"/>
</dbReference>
<feature type="transmembrane region" description="Helical" evidence="8">
    <location>
        <begin position="654"/>
        <end position="679"/>
    </location>
</feature>
<dbReference type="NCBIfam" id="TIGR01494">
    <property type="entry name" value="ATPase_P-type"/>
    <property type="match status" value="2"/>
</dbReference>
<keyword evidence="11" id="KW-1185">Reference proteome</keyword>
<evidence type="ECO:0000256" key="6">
    <source>
        <dbReference type="ARBA" id="ARBA00022989"/>
    </source>
</evidence>
<dbReference type="SFLD" id="SFLDS00003">
    <property type="entry name" value="Haloacid_Dehalogenase"/>
    <property type="match status" value="1"/>
</dbReference>
<keyword evidence="3" id="KW-0547">Nucleotide-binding</keyword>
<evidence type="ECO:0000313" key="10">
    <source>
        <dbReference type="EMBL" id="QFR42432.1"/>
    </source>
</evidence>
<keyword evidence="6 8" id="KW-1133">Transmembrane helix</keyword>
<sequence>MFHTKSIEETLEDLECSVDGLSKEEARSRTKHYGKNVLAEGKKRTLLNIFIEQFKSPVIYVLLIATVISLVIKEFSDAGFIMAALLVNAVVGTYQEYNAGERADALKKVIKTYANVLRDGKKVEILSEDVTLGDIVFFESGVKVPADIRLIEANDLQVNESLLTGESIEVSKNPQYISKDENEPIGERKNMLYGGSLVTKGRAIGVVVAIAEMTEVGKIASLLAEVKIAKPPLMLRMEKFSFNISKIISGVALLIIMLGVYQDMPLKDIFFLTVALAVSAIPEGLPVAITVALSVASSVMSKRNVIVRKLSAIEGLGSCTFIASDKTGTMTQNRLSVEHFISPDKTYNSSEAVDEHVVLSALLCNESTHRKEGDEFVFLGDQVDIALARYALAINETLVKKYEKAKAIALTPYEPVNKYSAASYEIEGKKVDFIKGSPEVILAKSTLGEDEKEYTLKQVDEWAANGFRNIALAYRINDNSAIAEDGYTYLGFAAITDPLREGVKEALRTAEEAGIEVVMVTGDHPNTAFYIARELGIAISKDEIIDGVAIAHWMERGAPKEEIAHKRVFARVSPQQKQLIVKTFQELGHFVAVTGDGVNDAPALKFANIGIAMGKSGTDVARESSDLILTDDHFGSIVNGVEEGRVAYDNIRKVIHLLIATGFAEIVLVLLSIIFFIPIPLLPVQILWLNLVANGIQDVALAVEKAEPGVLKRKPRDPKEPIFNKTMISRVVVGGLYMGISAFALFYTLLEFGYQEEAARNITLLMMVLFENVHTFNSRSENSSIFKINHARNMLLWISVISAQGIHMIAMYTPFMQPILSVEPVSLQMWATLLFIALTLTVVMELEKFFRVKLTASKSC</sequence>
<dbReference type="SUPFAM" id="SSF81665">
    <property type="entry name" value="Calcium ATPase, transmembrane domain M"/>
    <property type="match status" value="1"/>
</dbReference>
<dbReference type="PROSITE" id="PS00154">
    <property type="entry name" value="ATPASE_E1_E2"/>
    <property type="match status" value="1"/>
</dbReference>
<dbReference type="Gene3D" id="3.40.1110.10">
    <property type="entry name" value="Calcium-transporting ATPase, cytoplasmic domain N"/>
    <property type="match status" value="1"/>
</dbReference>
<dbReference type="InterPro" id="IPR004014">
    <property type="entry name" value="ATPase_P-typ_cation-transptr_N"/>
</dbReference>
<dbReference type="Gene3D" id="1.20.1110.10">
    <property type="entry name" value="Calcium-transporting ATPase, transmembrane domain"/>
    <property type="match status" value="1"/>
</dbReference>
<feature type="domain" description="Cation-transporting P-type ATPase N-terminal" evidence="9">
    <location>
        <begin position="1"/>
        <end position="74"/>
    </location>
</feature>
<dbReference type="InterPro" id="IPR023298">
    <property type="entry name" value="ATPase_P-typ_TM_dom_sf"/>
</dbReference>
<evidence type="ECO:0000256" key="3">
    <source>
        <dbReference type="ARBA" id="ARBA00022741"/>
    </source>
</evidence>
<feature type="transmembrane region" description="Helical" evidence="8">
    <location>
        <begin position="54"/>
        <end position="72"/>
    </location>
</feature>
<dbReference type="RefSeq" id="WP_152298503.1">
    <property type="nucleotide sequence ID" value="NZ_CP041166.1"/>
</dbReference>
<evidence type="ECO:0000313" key="11">
    <source>
        <dbReference type="Proteomes" id="UP000326061"/>
    </source>
</evidence>
<protein>
    <submittedName>
        <fullName evidence="10">HAD-IC family P-type ATPase</fullName>
    </submittedName>
</protein>
<evidence type="ECO:0000256" key="7">
    <source>
        <dbReference type="ARBA" id="ARBA00023136"/>
    </source>
</evidence>
<dbReference type="InterPro" id="IPR006068">
    <property type="entry name" value="ATPase_P-typ_cation-transptr_C"/>
</dbReference>
<dbReference type="SFLD" id="SFLDF00027">
    <property type="entry name" value="p-type_atpase"/>
    <property type="match status" value="1"/>
</dbReference>
<evidence type="ECO:0000256" key="1">
    <source>
        <dbReference type="ARBA" id="ARBA00004141"/>
    </source>
</evidence>
<feature type="transmembrane region" description="Helical" evidence="8">
    <location>
        <begin position="273"/>
        <end position="299"/>
    </location>
</feature>
<keyword evidence="7 8" id="KW-0472">Membrane</keyword>
<dbReference type="EMBL" id="CP041166">
    <property type="protein sequence ID" value="QFR42432.1"/>
    <property type="molecule type" value="Genomic_DNA"/>
</dbReference>
<dbReference type="GO" id="GO:0005524">
    <property type="term" value="F:ATP binding"/>
    <property type="evidence" value="ECO:0007669"/>
    <property type="project" value="UniProtKB-KW"/>
</dbReference>
<keyword evidence="2 8" id="KW-0812">Transmembrane</keyword>
<dbReference type="SUPFAM" id="SSF56784">
    <property type="entry name" value="HAD-like"/>
    <property type="match status" value="1"/>
</dbReference>
<dbReference type="Pfam" id="PF00702">
    <property type="entry name" value="Hydrolase"/>
    <property type="match status" value="1"/>
</dbReference>
<dbReference type="PRINTS" id="PR00120">
    <property type="entry name" value="HATPASE"/>
</dbReference>
<dbReference type="Gene3D" id="3.40.50.1000">
    <property type="entry name" value="HAD superfamily/HAD-like"/>
    <property type="match status" value="1"/>
</dbReference>
<dbReference type="InterPro" id="IPR036412">
    <property type="entry name" value="HAD-like_sf"/>
</dbReference>
<feature type="transmembrane region" description="Helical" evidence="8">
    <location>
        <begin position="727"/>
        <end position="746"/>
    </location>
</feature>
<dbReference type="Pfam" id="PF00122">
    <property type="entry name" value="E1-E2_ATPase"/>
    <property type="match status" value="1"/>
</dbReference>
<dbReference type="Pfam" id="PF00690">
    <property type="entry name" value="Cation_ATPase_N"/>
    <property type="match status" value="1"/>
</dbReference>
<dbReference type="AlphaFoldDB" id="A0AAJ4A1Z4"/>
<organism evidence="10 11">
    <name type="scientific">Sulfurimonas xiamenensis</name>
    <dbReference type="NCBI Taxonomy" id="2590021"/>
    <lineage>
        <taxon>Bacteria</taxon>
        <taxon>Pseudomonadati</taxon>
        <taxon>Campylobacterota</taxon>
        <taxon>Epsilonproteobacteria</taxon>
        <taxon>Campylobacterales</taxon>
        <taxon>Sulfurimonadaceae</taxon>
        <taxon>Sulfurimonas</taxon>
    </lineage>
</organism>
<dbReference type="SUPFAM" id="SSF81653">
    <property type="entry name" value="Calcium ATPase, transduction domain A"/>
    <property type="match status" value="1"/>
</dbReference>
<reference evidence="11" key="1">
    <citation type="submission" date="2019-06" db="EMBL/GenBank/DDBJ databases">
        <title>Sulfurimonas gotlandica sp. nov., a chemoautotrophic and psychrotolerant epsilonproteobacterium isolated from a pelagic redoxcline, and an emended description of the genus Sulfurimonas.</title>
        <authorList>
            <person name="Wang S."/>
            <person name="Jiang L."/>
            <person name="Shao Z."/>
        </authorList>
    </citation>
    <scope>NUCLEOTIDE SEQUENCE [LARGE SCALE GENOMIC DNA]</scope>
    <source>
        <strain evidence="11">1-1N</strain>
    </source>
</reference>
<evidence type="ECO:0000256" key="4">
    <source>
        <dbReference type="ARBA" id="ARBA00022840"/>
    </source>
</evidence>
<dbReference type="InterPro" id="IPR023299">
    <property type="entry name" value="ATPase_P-typ_cyto_dom_N"/>
</dbReference>
<dbReference type="InterPro" id="IPR044492">
    <property type="entry name" value="P_typ_ATPase_HD_dom"/>
</dbReference>
<dbReference type="Pfam" id="PF00689">
    <property type="entry name" value="Cation_ATPase_C"/>
    <property type="match status" value="1"/>
</dbReference>
<evidence type="ECO:0000256" key="2">
    <source>
        <dbReference type="ARBA" id="ARBA00022692"/>
    </source>
</evidence>
<accession>A0AAJ4A1Z4</accession>
<keyword evidence="4" id="KW-0067">ATP-binding</keyword>
<comment type="subcellular location">
    <subcellularLocation>
        <location evidence="1">Membrane</location>
        <topology evidence="1">Multi-pass membrane protein</topology>
    </subcellularLocation>
</comment>
<dbReference type="Gene3D" id="2.70.150.10">
    <property type="entry name" value="Calcium-transporting ATPase, cytoplasmic transduction domain A"/>
    <property type="match status" value="1"/>
</dbReference>
<dbReference type="GO" id="GO:0016887">
    <property type="term" value="F:ATP hydrolysis activity"/>
    <property type="evidence" value="ECO:0007669"/>
    <property type="project" value="InterPro"/>
</dbReference>
<feature type="transmembrane region" description="Helical" evidence="8">
    <location>
        <begin position="240"/>
        <end position="261"/>
    </location>
</feature>
<dbReference type="InterPro" id="IPR001757">
    <property type="entry name" value="P_typ_ATPase"/>
</dbReference>
<dbReference type="InterPro" id="IPR023214">
    <property type="entry name" value="HAD_sf"/>
</dbReference>
<evidence type="ECO:0000256" key="8">
    <source>
        <dbReference type="SAM" id="Phobius"/>
    </source>
</evidence>
<dbReference type="Proteomes" id="UP000326061">
    <property type="component" value="Chromosome"/>
</dbReference>
<keyword evidence="5" id="KW-1278">Translocase</keyword>
<evidence type="ECO:0000256" key="5">
    <source>
        <dbReference type="ARBA" id="ARBA00022967"/>
    </source>
</evidence>
<dbReference type="KEGG" id="suln:FJR47_00265"/>
<dbReference type="SFLD" id="SFLDG00002">
    <property type="entry name" value="C1.7:_P-type_atpase_like"/>
    <property type="match status" value="1"/>
</dbReference>
<feature type="transmembrane region" description="Helical" evidence="8">
    <location>
        <begin position="827"/>
        <end position="846"/>
    </location>
</feature>
<dbReference type="PRINTS" id="PR00119">
    <property type="entry name" value="CATATPASE"/>
</dbReference>
<dbReference type="InterPro" id="IPR059000">
    <property type="entry name" value="ATPase_P-type_domA"/>
</dbReference>
<dbReference type="PANTHER" id="PTHR42861">
    <property type="entry name" value="CALCIUM-TRANSPORTING ATPASE"/>
    <property type="match status" value="1"/>
</dbReference>
<dbReference type="InterPro" id="IPR018303">
    <property type="entry name" value="ATPase_P-typ_P_site"/>
</dbReference>
<dbReference type="SMART" id="SM00831">
    <property type="entry name" value="Cation_ATPase_N"/>
    <property type="match status" value="1"/>
</dbReference>
<gene>
    <name evidence="10" type="ORF">FJR47_00265</name>
</gene>
<feature type="transmembrane region" description="Helical" evidence="8">
    <location>
        <begin position="78"/>
        <end position="97"/>
    </location>
</feature>
<name>A0AAJ4A1Z4_9BACT</name>